<evidence type="ECO:0000313" key="1">
    <source>
        <dbReference type="EMBL" id="KEJ83068.1"/>
    </source>
</evidence>
<evidence type="ECO:0000313" key="2">
    <source>
        <dbReference type="Proteomes" id="UP000053232"/>
    </source>
</evidence>
<gene>
    <name evidence="1" type="ORF">OXYTRIMIC_170</name>
</gene>
<protein>
    <submittedName>
        <fullName evidence="1">Uncharacterized protein</fullName>
    </submittedName>
</protein>
<sequence>MKGKRVGGVASYPQRQTAFRLDYKELSDRVCYGLQILIRFVPYVRCSIWPLELKQCRVKKKLIVPLQILTSHEIDSPLRLRMKQLVPLNDYESGQQSLQDFNIQLLIQLPPSGLTTMRSLNSLTCTWWSLHSSQTRN</sequence>
<dbReference type="EMBL" id="ARYC01000685">
    <property type="protein sequence ID" value="KEJ83068.1"/>
    <property type="molecule type" value="Genomic_DNA"/>
</dbReference>
<comment type="caution">
    <text evidence="1">The sequence shown here is derived from an EMBL/GenBank/DDBJ whole genome shotgun (WGS) entry which is preliminary data.</text>
</comment>
<reference evidence="2" key="1">
    <citation type="journal article" date="2014" name="Cell">
        <title>The Architecture of a Scrambled Genome Reveals Massive Levels of Genomic Rearrangement during Development.</title>
        <authorList>
            <person name="Chen X."/>
            <person name="Bracht J.R."/>
            <person name="Goldman A.D."/>
            <person name="Dolzhenko E."/>
            <person name="Clay D.M."/>
            <person name="Swart E.C."/>
            <person name="Perlman D.H."/>
            <person name="Doak T.G."/>
            <person name="Stuart A."/>
            <person name="Amemiya C.T."/>
            <person name="Sebra R.P."/>
            <person name="Landweber L.F."/>
        </authorList>
    </citation>
    <scope>NUCLEOTIDE SEQUENCE [LARGE SCALE GENOMIC DNA]</scope>
    <source>
        <strain evidence="2">JRB310</strain>
    </source>
</reference>
<proteinExistence type="predicted"/>
<accession>A0A073HYK2</accession>
<organism evidence="1 2">
    <name type="scientific">Oxytricha trifallax</name>
    <dbReference type="NCBI Taxonomy" id="1172189"/>
    <lineage>
        <taxon>Eukaryota</taxon>
        <taxon>Sar</taxon>
        <taxon>Alveolata</taxon>
        <taxon>Ciliophora</taxon>
        <taxon>Intramacronucleata</taxon>
        <taxon>Spirotrichea</taxon>
        <taxon>Stichotrichia</taxon>
        <taxon>Sporadotrichida</taxon>
        <taxon>Oxytrichidae</taxon>
        <taxon>Oxytrichinae</taxon>
        <taxon>Oxytricha</taxon>
    </lineage>
</organism>
<dbReference type="Proteomes" id="UP000053232">
    <property type="component" value="Unassembled WGS sequence"/>
</dbReference>
<keyword evidence="2" id="KW-1185">Reference proteome</keyword>
<name>A0A073HYK2_9SPIT</name>
<dbReference type="AlphaFoldDB" id="A0A073HYK2"/>